<evidence type="ECO:0000313" key="2">
    <source>
        <dbReference type="EMBL" id="GBM40381.1"/>
    </source>
</evidence>
<feature type="non-terminal residue" evidence="2">
    <location>
        <position position="231"/>
    </location>
</feature>
<dbReference type="Proteomes" id="UP000499080">
    <property type="component" value="Unassembled WGS sequence"/>
</dbReference>
<feature type="region of interest" description="Disordered" evidence="1">
    <location>
        <begin position="1"/>
        <end position="41"/>
    </location>
</feature>
<gene>
    <name evidence="2" type="ORF">AVEN_30468_1</name>
</gene>
<dbReference type="AlphaFoldDB" id="A0A4Y2FGL2"/>
<protein>
    <recommendedName>
        <fullName evidence="4">Helitron helicase-like domain-containing protein</fullName>
    </recommendedName>
</protein>
<organism evidence="2 3">
    <name type="scientific">Araneus ventricosus</name>
    <name type="common">Orbweaver spider</name>
    <name type="synonym">Epeira ventricosa</name>
    <dbReference type="NCBI Taxonomy" id="182803"/>
    <lineage>
        <taxon>Eukaryota</taxon>
        <taxon>Metazoa</taxon>
        <taxon>Ecdysozoa</taxon>
        <taxon>Arthropoda</taxon>
        <taxon>Chelicerata</taxon>
        <taxon>Arachnida</taxon>
        <taxon>Araneae</taxon>
        <taxon>Araneomorphae</taxon>
        <taxon>Entelegynae</taxon>
        <taxon>Araneoidea</taxon>
        <taxon>Araneidae</taxon>
        <taxon>Araneus</taxon>
    </lineage>
</organism>
<proteinExistence type="predicted"/>
<feature type="compositionally biased region" description="Basic and acidic residues" evidence="1">
    <location>
        <begin position="8"/>
        <end position="41"/>
    </location>
</feature>
<sequence>MRKKRSREKQAEEQKSHIRELDRIYRADGRANESSEETQQRHFDDLLRASARRYSMPAEERRSDDRLRAIARRNNASFEVKNQRQATDRLRTLNSRATESNEQRERRIHCNALGDQNRIGAETFDARRNRLQLERVRQGTLRASNWLYLKDEALHYGPNLDYPNFPQIVIRSMSSKCTFCGALKFEAEASGLCCFNGKVSLPELPQFPEPLKSLMEGNHPKSKEFLTMIRK</sequence>
<accession>A0A4Y2FGL2</accession>
<evidence type="ECO:0000256" key="1">
    <source>
        <dbReference type="SAM" id="MobiDB-lite"/>
    </source>
</evidence>
<evidence type="ECO:0008006" key="4">
    <source>
        <dbReference type="Google" id="ProtNLM"/>
    </source>
</evidence>
<dbReference type="OrthoDB" id="8040188at2759"/>
<keyword evidence="3" id="KW-1185">Reference proteome</keyword>
<dbReference type="EMBL" id="BGPR01250442">
    <property type="protein sequence ID" value="GBM40381.1"/>
    <property type="molecule type" value="Genomic_DNA"/>
</dbReference>
<evidence type="ECO:0000313" key="3">
    <source>
        <dbReference type="Proteomes" id="UP000499080"/>
    </source>
</evidence>
<comment type="caution">
    <text evidence="2">The sequence shown here is derived from an EMBL/GenBank/DDBJ whole genome shotgun (WGS) entry which is preliminary data.</text>
</comment>
<name>A0A4Y2FGL2_ARAVE</name>
<reference evidence="2 3" key="1">
    <citation type="journal article" date="2019" name="Sci. Rep.">
        <title>Orb-weaving spider Araneus ventricosus genome elucidates the spidroin gene catalogue.</title>
        <authorList>
            <person name="Kono N."/>
            <person name="Nakamura H."/>
            <person name="Ohtoshi R."/>
            <person name="Moran D.A.P."/>
            <person name="Shinohara A."/>
            <person name="Yoshida Y."/>
            <person name="Fujiwara M."/>
            <person name="Mori M."/>
            <person name="Tomita M."/>
            <person name="Arakawa K."/>
        </authorList>
    </citation>
    <scope>NUCLEOTIDE SEQUENCE [LARGE SCALE GENOMIC DNA]</scope>
</reference>